<dbReference type="InterPro" id="IPR036005">
    <property type="entry name" value="Creatinase/aminopeptidase-like"/>
</dbReference>
<dbReference type="InterPro" id="IPR001714">
    <property type="entry name" value="Pept_M24_MAP"/>
</dbReference>
<dbReference type="HAMAP" id="MF_01974">
    <property type="entry name" value="MetAP_1"/>
    <property type="match status" value="1"/>
</dbReference>
<keyword evidence="10" id="KW-1185">Reference proteome</keyword>
<dbReference type="EC" id="3.4.11.18" evidence="6 7"/>
<feature type="binding site" evidence="6">
    <location>
        <position position="172"/>
    </location>
    <ligand>
        <name>a divalent metal cation</name>
        <dbReference type="ChEBI" id="CHEBI:60240"/>
        <label>2</label>
        <note>catalytic</note>
    </ligand>
</feature>
<evidence type="ECO:0000256" key="5">
    <source>
        <dbReference type="ARBA" id="ARBA00022801"/>
    </source>
</evidence>
<keyword evidence="3 6" id="KW-0645">Protease</keyword>
<evidence type="ECO:0000256" key="6">
    <source>
        <dbReference type="HAMAP-Rule" id="MF_01974"/>
    </source>
</evidence>
<dbReference type="PATRIC" id="fig|1605367.3.peg.2280"/>
<dbReference type="Gene3D" id="3.90.230.10">
    <property type="entry name" value="Creatinase/methionine aminopeptidase superfamily"/>
    <property type="match status" value="1"/>
</dbReference>
<feature type="binding site" evidence="6">
    <location>
        <position position="109"/>
    </location>
    <ligand>
        <name>a divalent metal cation</name>
        <dbReference type="ChEBI" id="CHEBI:60240"/>
        <label>2</label>
        <note>catalytic</note>
    </ligand>
</feature>
<feature type="binding site" evidence="6">
    <location>
        <position position="109"/>
    </location>
    <ligand>
        <name>a divalent metal cation</name>
        <dbReference type="ChEBI" id="CHEBI:60240"/>
        <label>1</label>
    </ligand>
</feature>
<feature type="domain" description="Peptidase M24" evidence="8">
    <location>
        <begin position="15"/>
        <end position="243"/>
    </location>
</feature>
<evidence type="ECO:0000313" key="10">
    <source>
        <dbReference type="Proteomes" id="UP000050454"/>
    </source>
</evidence>
<sequence length="267" mass="29625">MGKRSIYLKSAEEAEIIRANGDILGKTHAEVAKILDEGVTTARLDEVAEQFIRDNGGVPSFKGYGGFPASLCISVNEVVVHGFPSDRVLKSGDIISIDCGVYKNGFHADSAYTYMIGEVDDSVKELLRTTKESLYEGINQVKPGNRIGDLSFAIQSYNERNGYGIVRELVGHGVGKHLHEAPEVPNFGKRGNGPRMKKGMVIAIEPMVTLGKRFVLQEEDGWTIRTEDRSAAAHYEHTVMVTENGYDILTTFEYIEKVLEEKKMFFV</sequence>
<comment type="function">
    <text evidence="1 6">Removes the N-terminal methionine from nascent proteins. The N-terminal methionine is often cleaved when the second residue in the primary sequence is small and uncharged (Met-Ala-, Cys, Gly, Pro, Ser, Thr, or Val). Requires deformylation of the N(alpha)-formylated initiator methionine before it can be hydrolyzed.</text>
</comment>
<comment type="similarity">
    <text evidence="6">Belongs to the peptidase M24A family. Methionine aminopeptidase type 1 subfamily.</text>
</comment>
<evidence type="ECO:0000256" key="1">
    <source>
        <dbReference type="ARBA" id="ARBA00002521"/>
    </source>
</evidence>
<dbReference type="RefSeq" id="WP_055144364.1">
    <property type="nucleotide sequence ID" value="NZ_JXSZ01000005.1"/>
</dbReference>
<feature type="binding site" evidence="6">
    <location>
        <position position="179"/>
    </location>
    <ligand>
        <name>substrate</name>
    </ligand>
</feature>
<feature type="binding site" evidence="6">
    <location>
        <position position="81"/>
    </location>
    <ligand>
        <name>substrate</name>
    </ligand>
</feature>
<dbReference type="NCBIfam" id="TIGR00500">
    <property type="entry name" value="met_pdase_I"/>
    <property type="match status" value="1"/>
</dbReference>
<gene>
    <name evidence="6" type="primary">map</name>
    <name evidence="9" type="ORF">AFM12_04650</name>
</gene>
<dbReference type="Proteomes" id="UP000050454">
    <property type="component" value="Unassembled WGS sequence"/>
</dbReference>
<dbReference type="GO" id="GO:0004239">
    <property type="term" value="F:initiator methionyl aminopeptidase activity"/>
    <property type="evidence" value="ECO:0007669"/>
    <property type="project" value="UniProtKB-UniRule"/>
</dbReference>
<evidence type="ECO:0000256" key="3">
    <source>
        <dbReference type="ARBA" id="ARBA00022670"/>
    </source>
</evidence>
<reference evidence="9 10" key="1">
    <citation type="submission" date="2015-07" db="EMBL/GenBank/DDBJ databases">
        <title>The draft genome sequence of Leadbetterella sp. JN14-9.</title>
        <authorList>
            <person name="Liu Y."/>
            <person name="Du J."/>
            <person name="Shao Z."/>
        </authorList>
    </citation>
    <scope>NUCLEOTIDE SEQUENCE [LARGE SCALE GENOMIC DNA]</scope>
    <source>
        <strain evidence="9 10">JN14-9</strain>
    </source>
</reference>
<dbReference type="InterPro" id="IPR002467">
    <property type="entry name" value="Pept_M24A_MAP1"/>
</dbReference>
<keyword evidence="4 6" id="KW-0479">Metal-binding</keyword>
<evidence type="ECO:0000259" key="8">
    <source>
        <dbReference type="Pfam" id="PF00557"/>
    </source>
</evidence>
<dbReference type="GO" id="GO:0006508">
    <property type="term" value="P:proteolysis"/>
    <property type="evidence" value="ECO:0007669"/>
    <property type="project" value="UniProtKB-KW"/>
</dbReference>
<organism evidence="9 10">
    <name type="scientific">Jiulongibacter sediminis</name>
    <dbReference type="NCBI Taxonomy" id="1605367"/>
    <lineage>
        <taxon>Bacteria</taxon>
        <taxon>Pseudomonadati</taxon>
        <taxon>Bacteroidota</taxon>
        <taxon>Cytophagia</taxon>
        <taxon>Cytophagales</taxon>
        <taxon>Leadbetterellaceae</taxon>
        <taxon>Jiulongibacter</taxon>
    </lineage>
</organism>
<dbReference type="GO" id="GO:0005829">
    <property type="term" value="C:cytosol"/>
    <property type="evidence" value="ECO:0007669"/>
    <property type="project" value="TreeGrafter"/>
</dbReference>
<dbReference type="GO" id="GO:0046872">
    <property type="term" value="F:metal ion binding"/>
    <property type="evidence" value="ECO:0007669"/>
    <property type="project" value="UniProtKB-UniRule"/>
</dbReference>
<dbReference type="OrthoDB" id="9802055at2"/>
<name>A0A0P7C6D9_9BACT</name>
<evidence type="ECO:0000256" key="4">
    <source>
        <dbReference type="ARBA" id="ARBA00022723"/>
    </source>
</evidence>
<comment type="catalytic activity">
    <reaction evidence="6 7">
        <text>Release of N-terminal amino acids, preferentially methionine, from peptides and arylamides.</text>
        <dbReference type="EC" id="3.4.11.18"/>
    </reaction>
</comment>
<comment type="cofactor">
    <cofactor evidence="6">
        <name>Co(2+)</name>
        <dbReference type="ChEBI" id="CHEBI:48828"/>
    </cofactor>
    <cofactor evidence="6">
        <name>Zn(2+)</name>
        <dbReference type="ChEBI" id="CHEBI:29105"/>
    </cofactor>
    <cofactor evidence="6">
        <name>Mn(2+)</name>
        <dbReference type="ChEBI" id="CHEBI:29035"/>
    </cofactor>
    <cofactor evidence="6">
        <name>Fe(2+)</name>
        <dbReference type="ChEBI" id="CHEBI:29033"/>
    </cofactor>
    <text evidence="6">Binds 2 divalent metal cations per subunit. Has a high-affinity and a low affinity metal-binding site. The true nature of the physiological cofactor is under debate. The enzyme is active with cobalt, zinc, manganese or divalent iron ions. Most likely, methionine aminopeptidases function as mononuclear Fe(2+)-metalloproteases under physiological conditions, and the catalytically relevant metal-binding site has been assigned to the histidine-containing high-affinity site.</text>
</comment>
<dbReference type="PANTHER" id="PTHR43330">
    <property type="entry name" value="METHIONINE AMINOPEPTIDASE"/>
    <property type="match status" value="1"/>
</dbReference>
<dbReference type="GO" id="GO:0070006">
    <property type="term" value="F:metalloaminopeptidase activity"/>
    <property type="evidence" value="ECO:0007669"/>
    <property type="project" value="UniProtKB-UniRule"/>
</dbReference>
<comment type="caution">
    <text evidence="9">The sequence shown here is derived from an EMBL/GenBank/DDBJ whole genome shotgun (WGS) entry which is preliminary data.</text>
</comment>
<dbReference type="EMBL" id="LGTQ01000005">
    <property type="protein sequence ID" value="KPM49867.1"/>
    <property type="molecule type" value="Genomic_DNA"/>
</dbReference>
<proteinExistence type="inferred from homology"/>
<evidence type="ECO:0000256" key="2">
    <source>
        <dbReference type="ARBA" id="ARBA00022438"/>
    </source>
</evidence>
<evidence type="ECO:0000313" key="9">
    <source>
        <dbReference type="EMBL" id="KPM49867.1"/>
    </source>
</evidence>
<dbReference type="STRING" id="1605367.AFM12_04650"/>
<dbReference type="PANTHER" id="PTHR43330:SF27">
    <property type="entry name" value="METHIONINE AMINOPEPTIDASE"/>
    <property type="match status" value="1"/>
</dbReference>
<dbReference type="AlphaFoldDB" id="A0A0P7C6D9"/>
<dbReference type="SUPFAM" id="SSF55920">
    <property type="entry name" value="Creatinase/aminopeptidase"/>
    <property type="match status" value="1"/>
</dbReference>
<feature type="binding site" evidence="6">
    <location>
        <position position="205"/>
    </location>
    <ligand>
        <name>a divalent metal cation</name>
        <dbReference type="ChEBI" id="CHEBI:60240"/>
        <label>2</label>
        <note>catalytic</note>
    </ligand>
</feature>
<comment type="subunit">
    <text evidence="6">Monomer.</text>
</comment>
<keyword evidence="2 6" id="KW-0031">Aminopeptidase</keyword>
<keyword evidence="5 6" id="KW-0378">Hydrolase</keyword>
<accession>A0A0P7C6D9</accession>
<dbReference type="CDD" id="cd01086">
    <property type="entry name" value="MetAP1"/>
    <property type="match status" value="1"/>
</dbReference>
<feature type="binding site" evidence="6">
    <location>
        <position position="236"/>
    </location>
    <ligand>
        <name>a divalent metal cation</name>
        <dbReference type="ChEBI" id="CHEBI:60240"/>
        <label>2</label>
        <note>catalytic</note>
    </ligand>
</feature>
<evidence type="ECO:0000256" key="7">
    <source>
        <dbReference type="RuleBase" id="RU003653"/>
    </source>
</evidence>
<protein>
    <recommendedName>
        <fullName evidence="6 7">Methionine aminopeptidase</fullName>
        <shortName evidence="6">MAP</shortName>
        <shortName evidence="6">MetAP</shortName>
        <ecNumber evidence="6 7">3.4.11.18</ecNumber>
    </recommendedName>
    <alternativeName>
        <fullName evidence="6">Peptidase M</fullName>
    </alternativeName>
</protein>
<feature type="binding site" evidence="6">
    <location>
        <position position="236"/>
    </location>
    <ligand>
        <name>a divalent metal cation</name>
        <dbReference type="ChEBI" id="CHEBI:60240"/>
        <label>1</label>
    </ligand>
</feature>
<feature type="binding site" evidence="6">
    <location>
        <position position="98"/>
    </location>
    <ligand>
        <name>a divalent metal cation</name>
        <dbReference type="ChEBI" id="CHEBI:60240"/>
        <label>1</label>
    </ligand>
</feature>
<dbReference type="InterPro" id="IPR000994">
    <property type="entry name" value="Pept_M24"/>
</dbReference>
<dbReference type="PRINTS" id="PR00599">
    <property type="entry name" value="MAPEPTIDASE"/>
</dbReference>
<dbReference type="Pfam" id="PF00557">
    <property type="entry name" value="Peptidase_M24"/>
    <property type="match status" value="1"/>
</dbReference>